<dbReference type="EMBL" id="JAIWIU010000187">
    <property type="protein sequence ID" value="MCA2018603.1"/>
    <property type="molecule type" value="Genomic_DNA"/>
</dbReference>
<gene>
    <name evidence="2" type="primary">viaA</name>
    <name evidence="2" type="ORF">LDJ79_20985</name>
</gene>
<dbReference type="Pfam" id="PF05762">
    <property type="entry name" value="VWA_CoxE"/>
    <property type="match status" value="1"/>
</dbReference>
<evidence type="ECO:0000313" key="3">
    <source>
        <dbReference type="Proteomes" id="UP001199044"/>
    </source>
</evidence>
<dbReference type="CDD" id="cd01462">
    <property type="entry name" value="VWA_YIEM_type"/>
    <property type="match status" value="1"/>
</dbReference>
<accession>A0ABS7YSD6</accession>
<protein>
    <submittedName>
        <fullName evidence="2">ATPase RavA stimulator ViaA</fullName>
    </submittedName>
</protein>
<dbReference type="NCBIfam" id="NF008230">
    <property type="entry name" value="PRK10997.1"/>
    <property type="match status" value="1"/>
</dbReference>
<dbReference type="InterPro" id="IPR002035">
    <property type="entry name" value="VWF_A"/>
</dbReference>
<dbReference type="InterPro" id="IPR036465">
    <property type="entry name" value="vWFA_dom_sf"/>
</dbReference>
<evidence type="ECO:0000313" key="2">
    <source>
        <dbReference type="EMBL" id="MCA2018603.1"/>
    </source>
</evidence>
<dbReference type="SMART" id="SM00327">
    <property type="entry name" value="VWA"/>
    <property type="match status" value="1"/>
</dbReference>
<dbReference type="Proteomes" id="UP001199044">
    <property type="component" value="Unassembled WGS sequence"/>
</dbReference>
<reference evidence="3" key="1">
    <citation type="submission" date="2023-07" db="EMBL/GenBank/DDBJ databases">
        <title>Molecular identification of indigenous halophilic bacteria isolated from red sea cost, biodegradation of synthetic dyes and assessment of degraded metabolite toxicity.</title>
        <authorList>
            <person name="Chaieb K."/>
            <person name="Altayb H.N."/>
        </authorList>
    </citation>
    <scope>NUCLEOTIDE SEQUENCE [LARGE SCALE GENOMIC DNA]</scope>
    <source>
        <strain evidence="3">K20</strain>
    </source>
</reference>
<feature type="domain" description="VWFA" evidence="1">
    <location>
        <begin position="320"/>
        <end position="479"/>
    </location>
</feature>
<dbReference type="PANTHER" id="PTHR36846">
    <property type="entry name" value="PROTEIN VIAA"/>
    <property type="match status" value="1"/>
</dbReference>
<dbReference type="PANTHER" id="PTHR36846:SF1">
    <property type="entry name" value="PROTEIN VIAA"/>
    <property type="match status" value="1"/>
</dbReference>
<evidence type="ECO:0000259" key="1">
    <source>
        <dbReference type="SMART" id="SM00327"/>
    </source>
</evidence>
<dbReference type="InterPro" id="IPR008912">
    <property type="entry name" value="Uncharacterised_CoxE"/>
</dbReference>
<organism evidence="2 3">
    <name type="scientific">Vibrio tritonius</name>
    <dbReference type="NCBI Taxonomy" id="1435069"/>
    <lineage>
        <taxon>Bacteria</taxon>
        <taxon>Pseudomonadati</taxon>
        <taxon>Pseudomonadota</taxon>
        <taxon>Gammaproteobacteria</taxon>
        <taxon>Vibrionales</taxon>
        <taxon>Vibrionaceae</taxon>
        <taxon>Vibrio</taxon>
    </lineage>
</organism>
<dbReference type="SUPFAM" id="SSF53300">
    <property type="entry name" value="vWA-like"/>
    <property type="match status" value="1"/>
</dbReference>
<dbReference type="Gene3D" id="3.40.50.410">
    <property type="entry name" value="von Willebrand factor, type A domain"/>
    <property type="match status" value="1"/>
</dbReference>
<sequence length="481" mass="55632">MLGADGLNLALMIADSGIIDAAVNDLMGRSQVMMMAEHRGVGTSMRKHLLKWRSQVRDRITKVGQTERLQQEIALYQEVIHWDEAHFFEQLPELVKQLEWHSPFYRKARKLMEKNKGQDNPMFAHFFCAEWYQSLKNAIRQAQVLELEANKEKLLADLYQRMETVRNMKNVTESGDERSIGRLWDMASAKLSRTDLTVMKRHAHFLSKQKGLQEIADQLGRMASDVDDPSLNLSPTEDVAMVEERSDQATDDIVGVHESDDLNKILPNETLFLTYPELEVVFYKRLIDKRLMNYQTQGKSRTLRKVKTRKPDQKQADVEKGPFIVCLDASGSMSGFPEQCAKALAYALMQIALAEDRDCYVMLFSTEFITYELTRQDGLREASDFLSYSFHGGTDFEPVILHAIELMGQSRYRNADLVLVSDFIAPNQHEDVVEQVERLKQQHNRFHAVCLSRFGNPELVSLFDHCWHYHPNWIGRLVKRW</sequence>
<keyword evidence="3" id="KW-1185">Reference proteome</keyword>
<comment type="caution">
    <text evidence="2">The sequence shown here is derived from an EMBL/GenBank/DDBJ whole genome shotgun (WGS) entry which is preliminary data.</text>
</comment>
<dbReference type="RefSeq" id="WP_068718277.1">
    <property type="nucleotide sequence ID" value="NZ_AP014636.1"/>
</dbReference>
<name>A0ABS7YSD6_9VIBR</name>
<proteinExistence type="predicted"/>